<protein>
    <recommendedName>
        <fullName evidence="2">DUF2726 domain-containing protein</fullName>
    </recommendedName>
</protein>
<sequence length="173" mass="18949">MTQDLNLPFLALSGIAILGGLIFVVLLLNIVGAALRPQFKLRPLMNKAESAVYRQLVKAAPAGWVVMCQVSYGSFLSNKSRKRYWTVNAKRADFIITDGGSDVVAVIEYQGSGHYGSSRQGRDRAEKSDRIKRTATTEAGIHFFELPKNCGPDHVARLFDALIPAPATELEKA</sequence>
<dbReference type="Proteomes" id="UP000183987">
    <property type="component" value="Unassembled WGS sequence"/>
</dbReference>
<dbReference type="Pfam" id="PF10881">
    <property type="entry name" value="DUF2726"/>
    <property type="match status" value="1"/>
</dbReference>
<dbReference type="AlphaFoldDB" id="A0A1M5EAE7"/>
<name>A0A1M5EAE7_LOKAT</name>
<dbReference type="RefSeq" id="WP_072858566.1">
    <property type="nucleotide sequence ID" value="NZ_FQUE01000012.1"/>
</dbReference>
<keyword evidence="1" id="KW-1133">Transmembrane helix</keyword>
<accession>A0A1M5EAE7</accession>
<organism evidence="3 4">
    <name type="scientific">Loktanella atrilutea</name>
    <dbReference type="NCBI Taxonomy" id="366533"/>
    <lineage>
        <taxon>Bacteria</taxon>
        <taxon>Pseudomonadati</taxon>
        <taxon>Pseudomonadota</taxon>
        <taxon>Alphaproteobacteria</taxon>
        <taxon>Rhodobacterales</taxon>
        <taxon>Roseobacteraceae</taxon>
        <taxon>Loktanella</taxon>
    </lineage>
</organism>
<keyword evidence="4" id="KW-1185">Reference proteome</keyword>
<proteinExistence type="predicted"/>
<evidence type="ECO:0000259" key="2">
    <source>
        <dbReference type="Pfam" id="PF10881"/>
    </source>
</evidence>
<dbReference type="EMBL" id="FQUE01000012">
    <property type="protein sequence ID" value="SHF76177.1"/>
    <property type="molecule type" value="Genomic_DNA"/>
</dbReference>
<evidence type="ECO:0000313" key="4">
    <source>
        <dbReference type="Proteomes" id="UP000183987"/>
    </source>
</evidence>
<feature type="domain" description="DUF2726" evidence="2">
    <location>
        <begin position="42"/>
        <end position="149"/>
    </location>
</feature>
<evidence type="ECO:0000256" key="1">
    <source>
        <dbReference type="SAM" id="Phobius"/>
    </source>
</evidence>
<reference evidence="4" key="1">
    <citation type="submission" date="2016-11" db="EMBL/GenBank/DDBJ databases">
        <authorList>
            <person name="Varghese N."/>
            <person name="Submissions S."/>
        </authorList>
    </citation>
    <scope>NUCLEOTIDE SEQUENCE [LARGE SCALE GENOMIC DNA]</scope>
    <source>
        <strain evidence="4">DSM 29326</strain>
    </source>
</reference>
<feature type="transmembrane region" description="Helical" evidence="1">
    <location>
        <begin position="12"/>
        <end position="35"/>
    </location>
</feature>
<gene>
    <name evidence="3" type="ORF">SAMN05444339_11215</name>
</gene>
<dbReference type="InterPro" id="IPR024402">
    <property type="entry name" value="DUF2726"/>
</dbReference>
<dbReference type="STRING" id="366533.SAMN05444339_11215"/>
<keyword evidence="1" id="KW-0472">Membrane</keyword>
<evidence type="ECO:0000313" key="3">
    <source>
        <dbReference type="EMBL" id="SHF76177.1"/>
    </source>
</evidence>
<keyword evidence="1" id="KW-0812">Transmembrane</keyword>